<dbReference type="CDD" id="cd12797">
    <property type="entry name" value="M23_peptidase"/>
    <property type="match status" value="1"/>
</dbReference>
<feature type="domain" description="M23ase beta-sheet core" evidence="9">
    <location>
        <begin position="323"/>
        <end position="419"/>
    </location>
</feature>
<dbReference type="Gene3D" id="3.10.450.350">
    <property type="match status" value="1"/>
</dbReference>
<gene>
    <name evidence="11" type="ORF">Deia_00641</name>
</gene>
<accession>A0A5B8XDU3</accession>
<protein>
    <submittedName>
        <fullName evidence="11">M23 family peptidase</fullName>
    </submittedName>
</protein>
<comment type="cofactor">
    <cofactor evidence="1">
        <name>Zn(2+)</name>
        <dbReference type="ChEBI" id="CHEBI:29105"/>
    </cofactor>
</comment>
<keyword evidence="8" id="KW-0812">Transmembrane</keyword>
<name>A0A5B8XDU3_9RICK</name>
<feature type="transmembrane region" description="Helical" evidence="8">
    <location>
        <begin position="12"/>
        <end position="29"/>
    </location>
</feature>
<evidence type="ECO:0000256" key="2">
    <source>
        <dbReference type="ARBA" id="ARBA00004196"/>
    </source>
</evidence>
<dbReference type="RefSeq" id="WP_146820703.1">
    <property type="nucleotide sequence ID" value="NZ_CP029077.1"/>
</dbReference>
<dbReference type="InterPro" id="IPR011055">
    <property type="entry name" value="Dup_hybrid_motif"/>
</dbReference>
<keyword evidence="6" id="KW-0862">Zinc</keyword>
<organism evidence="11 12">
    <name type="scientific">Candidatus Deianiraea vastatrix</name>
    <dbReference type="NCBI Taxonomy" id="2163644"/>
    <lineage>
        <taxon>Bacteria</taxon>
        <taxon>Pseudomonadati</taxon>
        <taxon>Pseudomonadota</taxon>
        <taxon>Alphaproteobacteria</taxon>
        <taxon>Rickettsiales</taxon>
        <taxon>Candidatus Deianiraeaceae</taxon>
        <taxon>Candidatus Deianiraea</taxon>
    </lineage>
</organism>
<evidence type="ECO:0000259" key="9">
    <source>
        <dbReference type="Pfam" id="PF01551"/>
    </source>
</evidence>
<dbReference type="Proteomes" id="UP000321934">
    <property type="component" value="Chromosome"/>
</dbReference>
<proteinExistence type="predicted"/>
<dbReference type="GO" id="GO:0046872">
    <property type="term" value="F:metal ion binding"/>
    <property type="evidence" value="ECO:0007669"/>
    <property type="project" value="UniProtKB-KW"/>
</dbReference>
<comment type="subcellular location">
    <subcellularLocation>
        <location evidence="2">Cell envelope</location>
    </subcellularLocation>
</comment>
<dbReference type="PANTHER" id="PTHR21666:SF288">
    <property type="entry name" value="CELL DIVISION PROTEIN YTFB"/>
    <property type="match status" value="1"/>
</dbReference>
<dbReference type="InterPro" id="IPR050570">
    <property type="entry name" value="Cell_wall_metabolism_enzyme"/>
</dbReference>
<dbReference type="GO" id="GO:0030313">
    <property type="term" value="C:cell envelope"/>
    <property type="evidence" value="ECO:0007669"/>
    <property type="project" value="UniProtKB-SubCell"/>
</dbReference>
<feature type="domain" description="Csd3-like second N-terminal" evidence="10">
    <location>
        <begin position="193"/>
        <end position="310"/>
    </location>
</feature>
<dbReference type="AlphaFoldDB" id="A0A5B8XDU3"/>
<keyword evidence="3" id="KW-0645">Protease</keyword>
<evidence type="ECO:0000256" key="6">
    <source>
        <dbReference type="ARBA" id="ARBA00022833"/>
    </source>
</evidence>
<evidence type="ECO:0000256" key="8">
    <source>
        <dbReference type="SAM" id="Phobius"/>
    </source>
</evidence>
<evidence type="ECO:0000256" key="1">
    <source>
        <dbReference type="ARBA" id="ARBA00001947"/>
    </source>
</evidence>
<dbReference type="GO" id="GO:0006508">
    <property type="term" value="P:proteolysis"/>
    <property type="evidence" value="ECO:0007669"/>
    <property type="project" value="UniProtKB-KW"/>
</dbReference>
<dbReference type="EMBL" id="CP029077">
    <property type="protein sequence ID" value="QED23433.1"/>
    <property type="molecule type" value="Genomic_DNA"/>
</dbReference>
<evidence type="ECO:0000313" key="12">
    <source>
        <dbReference type="Proteomes" id="UP000321934"/>
    </source>
</evidence>
<evidence type="ECO:0000256" key="7">
    <source>
        <dbReference type="ARBA" id="ARBA00023049"/>
    </source>
</evidence>
<dbReference type="GO" id="GO:0004222">
    <property type="term" value="F:metalloendopeptidase activity"/>
    <property type="evidence" value="ECO:0007669"/>
    <property type="project" value="TreeGrafter"/>
</dbReference>
<reference evidence="11 12" key="1">
    <citation type="journal article" date="2019" name="ISME J.">
        <title>Deianiraea, an extracellular bacterium associated with the ciliate Paramecium, suggests an alternative scenario for the evolution of Rickettsiales.</title>
        <authorList>
            <person name="Castelli M."/>
            <person name="Sabaneyeva E."/>
            <person name="Lanzoni O."/>
            <person name="Lebedeva N."/>
            <person name="Floriano A.M."/>
            <person name="Gaiarsa S."/>
            <person name="Benken K."/>
            <person name="Modeo L."/>
            <person name="Bandi C."/>
            <person name="Potekhin A."/>
            <person name="Sassera D."/>
            <person name="Petroni G."/>
        </authorList>
    </citation>
    <scope>NUCLEOTIDE SEQUENCE [LARGE SCALE GENOMIC DNA]</scope>
    <source>
        <strain evidence="11">CyL4-1</strain>
    </source>
</reference>
<dbReference type="SUPFAM" id="SSF51261">
    <property type="entry name" value="Duplicated hybrid motif"/>
    <property type="match status" value="1"/>
</dbReference>
<dbReference type="OrthoDB" id="9805070at2"/>
<dbReference type="Pfam" id="PF19425">
    <property type="entry name" value="Csd3_N2"/>
    <property type="match status" value="1"/>
</dbReference>
<evidence type="ECO:0000256" key="4">
    <source>
        <dbReference type="ARBA" id="ARBA00022723"/>
    </source>
</evidence>
<dbReference type="Gene3D" id="2.70.70.10">
    <property type="entry name" value="Glucose Permease (Domain IIA)"/>
    <property type="match status" value="1"/>
</dbReference>
<evidence type="ECO:0000256" key="3">
    <source>
        <dbReference type="ARBA" id="ARBA00022670"/>
    </source>
</evidence>
<dbReference type="InterPro" id="IPR045834">
    <property type="entry name" value="Csd3_N2"/>
</dbReference>
<dbReference type="Pfam" id="PF01551">
    <property type="entry name" value="Peptidase_M23"/>
    <property type="match status" value="1"/>
</dbReference>
<keyword evidence="12" id="KW-1185">Reference proteome</keyword>
<evidence type="ECO:0000259" key="10">
    <source>
        <dbReference type="Pfam" id="PF19425"/>
    </source>
</evidence>
<keyword evidence="5" id="KW-0378">Hydrolase</keyword>
<evidence type="ECO:0000256" key="5">
    <source>
        <dbReference type="ARBA" id="ARBA00022801"/>
    </source>
</evidence>
<keyword evidence="4" id="KW-0479">Metal-binding</keyword>
<evidence type="ECO:0000313" key="11">
    <source>
        <dbReference type="EMBL" id="QED23433.1"/>
    </source>
</evidence>
<dbReference type="PANTHER" id="PTHR21666">
    <property type="entry name" value="PEPTIDASE-RELATED"/>
    <property type="match status" value="1"/>
</dbReference>
<dbReference type="InterPro" id="IPR016047">
    <property type="entry name" value="M23ase_b-sheet_dom"/>
</dbReference>
<keyword evidence="7" id="KW-0482">Metalloprotease</keyword>
<keyword evidence="8" id="KW-0472">Membrane</keyword>
<keyword evidence="8" id="KW-1133">Transmembrane helix</keyword>
<sequence>MQVKSLFFNKNFITTLTRLVAVICIWNFFDSNLYNRINKIYLASDLDLIVDKIDYQHDYYKEYEKIYVVLDENLGMHENNVDDVIKLKNGQNLSSGLHNYGIDSQEISAISKALGSNFNLINPGQDIFINYDYKARYVPHSTNNDIYPKRHYFKEDYIVNHIEVRLNKIEKKIYLQRQNNAFTTTVAPLQSQKQTRVIKSKINNSLYYDAIQKGVTPIVINKMIEQYSYDIDFQRDIHKGDSFEVVFEEYYDDKSRKVKDGKLLYAGINVQGKWYRMYRFNDEFYNEKGLEIKKTLLKTPVDGARISSGFGVRRHPVLGFTRAHKGVDFAAPTGTPIYAAGDGTITHYSWGGGYGNLCTIKHTKEYSTNYAHMSRFAKGVKIGSYVKQRQVIGYIGTTGLSTGPHLHFELVKNGEKINPTKHHIQSIRTITGKSMTEFKNFVDQITKKIAQNGN</sequence>